<dbReference type="PANTHER" id="PTHR19139:SF199">
    <property type="entry name" value="MIP17260P"/>
    <property type="match status" value="1"/>
</dbReference>
<feature type="transmembrane region" description="Helical" evidence="8">
    <location>
        <begin position="140"/>
        <end position="159"/>
    </location>
</feature>
<evidence type="ECO:0000256" key="3">
    <source>
        <dbReference type="ARBA" id="ARBA00022692"/>
    </source>
</evidence>
<feature type="region of interest" description="Disordered" evidence="7">
    <location>
        <begin position="300"/>
        <end position="325"/>
    </location>
</feature>
<keyword evidence="3 6" id="KW-0812">Transmembrane</keyword>
<dbReference type="Pfam" id="PF00230">
    <property type="entry name" value="MIP"/>
    <property type="match status" value="1"/>
</dbReference>
<evidence type="ECO:0000313" key="9">
    <source>
        <dbReference type="EMBL" id="KAF7317172.1"/>
    </source>
</evidence>
<dbReference type="SUPFAM" id="SSF81338">
    <property type="entry name" value="Aquaporin-like"/>
    <property type="match status" value="1"/>
</dbReference>
<evidence type="ECO:0000256" key="5">
    <source>
        <dbReference type="ARBA" id="ARBA00023136"/>
    </source>
</evidence>
<comment type="subcellular location">
    <subcellularLocation>
        <location evidence="1">Membrane</location>
        <topology evidence="1">Multi-pass membrane protein</topology>
    </subcellularLocation>
</comment>
<keyword evidence="5 8" id="KW-0472">Membrane</keyword>
<keyword evidence="10" id="KW-1185">Reference proteome</keyword>
<gene>
    <name evidence="9" type="ORF">HMN09_00452100</name>
</gene>
<dbReference type="InterPro" id="IPR023271">
    <property type="entry name" value="Aquaporin-like"/>
</dbReference>
<comment type="caution">
    <text evidence="9">The sequence shown here is derived from an EMBL/GenBank/DDBJ whole genome shotgun (WGS) entry which is preliminary data.</text>
</comment>
<comment type="similarity">
    <text evidence="2 6">Belongs to the MIP/aquaporin (TC 1.A.8) family.</text>
</comment>
<organism evidence="9 10">
    <name type="scientific">Mycena chlorophos</name>
    <name type="common">Agaric fungus</name>
    <name type="synonym">Agaricus chlorophos</name>
    <dbReference type="NCBI Taxonomy" id="658473"/>
    <lineage>
        <taxon>Eukaryota</taxon>
        <taxon>Fungi</taxon>
        <taxon>Dikarya</taxon>
        <taxon>Basidiomycota</taxon>
        <taxon>Agaricomycotina</taxon>
        <taxon>Agaricomycetes</taxon>
        <taxon>Agaricomycetidae</taxon>
        <taxon>Agaricales</taxon>
        <taxon>Marasmiineae</taxon>
        <taxon>Mycenaceae</taxon>
        <taxon>Mycena</taxon>
    </lineage>
</organism>
<proteinExistence type="inferred from homology"/>
<evidence type="ECO:0000256" key="8">
    <source>
        <dbReference type="SAM" id="Phobius"/>
    </source>
</evidence>
<protein>
    <submittedName>
        <fullName evidence="9">Aquaporin 1</fullName>
    </submittedName>
</protein>
<dbReference type="InterPro" id="IPR034294">
    <property type="entry name" value="Aquaporin_transptr"/>
</dbReference>
<dbReference type="GO" id="GO:0015250">
    <property type="term" value="F:water channel activity"/>
    <property type="evidence" value="ECO:0007669"/>
    <property type="project" value="TreeGrafter"/>
</dbReference>
<dbReference type="AlphaFoldDB" id="A0A8H6TI81"/>
<feature type="transmembrane region" description="Helical" evidence="8">
    <location>
        <begin position="100"/>
        <end position="120"/>
    </location>
</feature>
<sequence>MFRIRITGSVRNDLLAASLELVGTTLFLLLGLGGIQAATAENEQSGRIGGVENLLYISTCMGLSLVVCAWVFFRITGSLFNPCITVALVLLGIVPPFRGLLYFAAQFGGSVLASLLLVWLTGPLSVNTTLHAKVTPTKGVFIEMFITGTLVLAVLFLAAEKHQATAFAPASSVGIGLTLFCCHLFAVFYTGASMNTARSFGPAVISGFPTADHWVYWAGPFLGAFIASAFYAFCKYCKYMTLNPHQDTDDTTKSPDNPMVIAQAIIQELDPRRSGLVGQISERLPKLSVGSVSSIRARSNSTLVPVGEEEERPAGGSRMGRPGMV</sequence>
<evidence type="ECO:0000256" key="2">
    <source>
        <dbReference type="ARBA" id="ARBA00006175"/>
    </source>
</evidence>
<dbReference type="GO" id="GO:0005886">
    <property type="term" value="C:plasma membrane"/>
    <property type="evidence" value="ECO:0007669"/>
    <property type="project" value="TreeGrafter"/>
</dbReference>
<feature type="transmembrane region" description="Helical" evidence="8">
    <location>
        <begin position="214"/>
        <end position="234"/>
    </location>
</feature>
<reference evidence="9" key="1">
    <citation type="submission" date="2020-05" db="EMBL/GenBank/DDBJ databases">
        <title>Mycena genomes resolve the evolution of fungal bioluminescence.</title>
        <authorList>
            <person name="Tsai I.J."/>
        </authorList>
    </citation>
    <scope>NUCLEOTIDE SEQUENCE</scope>
    <source>
        <strain evidence="9">110903Hualien_Pintung</strain>
    </source>
</reference>
<dbReference type="PANTHER" id="PTHR19139">
    <property type="entry name" value="AQUAPORIN TRANSPORTER"/>
    <property type="match status" value="1"/>
</dbReference>
<dbReference type="OrthoDB" id="3222at2759"/>
<name>A0A8H6TI81_MYCCL</name>
<dbReference type="EMBL" id="JACAZE010000005">
    <property type="protein sequence ID" value="KAF7317172.1"/>
    <property type="molecule type" value="Genomic_DNA"/>
</dbReference>
<evidence type="ECO:0000256" key="7">
    <source>
        <dbReference type="SAM" id="MobiDB-lite"/>
    </source>
</evidence>
<dbReference type="PRINTS" id="PR00783">
    <property type="entry name" value="MINTRINSICP"/>
</dbReference>
<keyword evidence="6" id="KW-0813">Transport</keyword>
<feature type="transmembrane region" description="Helical" evidence="8">
    <location>
        <begin position="171"/>
        <end position="194"/>
    </location>
</feature>
<evidence type="ECO:0000256" key="1">
    <source>
        <dbReference type="ARBA" id="ARBA00004141"/>
    </source>
</evidence>
<keyword evidence="4 8" id="KW-1133">Transmembrane helix</keyword>
<dbReference type="Gene3D" id="1.20.1080.10">
    <property type="entry name" value="Glycerol uptake facilitator protein"/>
    <property type="match status" value="1"/>
</dbReference>
<evidence type="ECO:0000256" key="6">
    <source>
        <dbReference type="RuleBase" id="RU000477"/>
    </source>
</evidence>
<dbReference type="Proteomes" id="UP000613580">
    <property type="component" value="Unassembled WGS sequence"/>
</dbReference>
<evidence type="ECO:0000313" key="10">
    <source>
        <dbReference type="Proteomes" id="UP000613580"/>
    </source>
</evidence>
<evidence type="ECO:0000256" key="4">
    <source>
        <dbReference type="ARBA" id="ARBA00022989"/>
    </source>
</evidence>
<dbReference type="InterPro" id="IPR000425">
    <property type="entry name" value="MIP"/>
</dbReference>
<accession>A0A8H6TI81</accession>